<sequence length="543" mass="59848">MAPWQEQVKVALEAREKSTPKQWLLPEDKLPPKTQQNVVDVPRTSGILTEEEVEITEQDVPQLLEAYRTKKWTVRQVVTAFLKKSVIIHQLTNFVTEFLADEALQRADDLDTHLATQGSLSGPLHGIPVSVKEQLSLANHINHGGFVALIANPAPAQDAHLARLFRQAGAVLITRTNIPQSLMHLDCENNILGRTLNPRHLLLSPGGSSGGEGVSIGARCAALGIGTDIGGSVRIPAAFNACYGLRPTALRVPVLGQTGVSLGQESIRGVAGPLAHSVEGLEIWMRSVLEQEPWEYETSLMPVPWRKDVKLGKGEFVVGVLWDDGIVKPHPPILRALKHAVSRLKEAGVKVVDWEPYDHQRGWDVLAPLYFPDGGQRWLTAMSNTGEPILPLTQHALDFSISTGKTPLTIPDNWDLNVARETYRREHHLLMKTRGVDFILCPVYPGAGVLQGQPRYWGYTSIWNILDLPAAVLPSGLACDKVVDGKDEGFKAMNEKDEEEQKAYDPELFHGFPIALQLVGKRFRDEDVLAAAKVLDDALKSKK</sequence>
<dbReference type="PIRSF" id="PIRSF001221">
    <property type="entry name" value="Amidase_fungi"/>
    <property type="match status" value="1"/>
</dbReference>
<dbReference type="InterPro" id="IPR020556">
    <property type="entry name" value="Amidase_CS"/>
</dbReference>
<dbReference type="InterPro" id="IPR023631">
    <property type="entry name" value="Amidase_dom"/>
</dbReference>
<evidence type="ECO:0000256" key="5">
    <source>
        <dbReference type="PIRSR" id="PIRSR001221-1"/>
    </source>
</evidence>
<feature type="active site" description="Charge relay system" evidence="5">
    <location>
        <position position="208"/>
    </location>
</feature>
<gene>
    <name evidence="8" type="ORF">M406DRAFT_94271</name>
</gene>
<dbReference type="GeneID" id="63843400"/>
<feature type="domain" description="Amidase" evidence="7">
    <location>
        <begin position="77"/>
        <end position="529"/>
    </location>
</feature>
<dbReference type="Proteomes" id="UP000803844">
    <property type="component" value="Unassembled WGS sequence"/>
</dbReference>
<evidence type="ECO:0000313" key="8">
    <source>
        <dbReference type="EMBL" id="KAF3763258.1"/>
    </source>
</evidence>
<evidence type="ECO:0000256" key="1">
    <source>
        <dbReference type="ARBA" id="ARBA00001311"/>
    </source>
</evidence>
<evidence type="ECO:0000256" key="3">
    <source>
        <dbReference type="ARBA" id="ARBA00012922"/>
    </source>
</evidence>
<reference evidence="8" key="1">
    <citation type="journal article" date="2020" name="Phytopathology">
        <title>Genome sequence of the chestnut blight fungus Cryphonectria parasitica EP155: A fundamental resource for an archetypical invasive plant pathogen.</title>
        <authorList>
            <person name="Crouch J.A."/>
            <person name="Dawe A."/>
            <person name="Aerts A."/>
            <person name="Barry K."/>
            <person name="Churchill A.C.L."/>
            <person name="Grimwood J."/>
            <person name="Hillman B."/>
            <person name="Milgroom M.G."/>
            <person name="Pangilinan J."/>
            <person name="Smith M."/>
            <person name="Salamov A."/>
            <person name="Schmutz J."/>
            <person name="Yadav J."/>
            <person name="Grigoriev I.V."/>
            <person name="Nuss D."/>
        </authorList>
    </citation>
    <scope>NUCLEOTIDE SEQUENCE</scope>
    <source>
        <strain evidence="8">EP155</strain>
    </source>
</reference>
<comment type="caution">
    <text evidence="8">The sequence shown here is derived from an EMBL/GenBank/DDBJ whole genome shotgun (WGS) entry which is preliminary data.</text>
</comment>
<evidence type="ECO:0000256" key="2">
    <source>
        <dbReference type="ARBA" id="ARBA00009199"/>
    </source>
</evidence>
<evidence type="ECO:0000256" key="6">
    <source>
        <dbReference type="PIRSR" id="PIRSR001221-2"/>
    </source>
</evidence>
<feature type="active site" description="Acyl-ester intermediate" evidence="5">
    <location>
        <position position="232"/>
    </location>
</feature>
<evidence type="ECO:0000313" key="9">
    <source>
        <dbReference type="Proteomes" id="UP000803844"/>
    </source>
</evidence>
<dbReference type="EMBL" id="MU032349">
    <property type="protein sequence ID" value="KAF3763258.1"/>
    <property type="molecule type" value="Genomic_DNA"/>
</dbReference>
<protein>
    <recommendedName>
        <fullName evidence="3">amidase</fullName>
        <ecNumber evidence="3">3.5.1.4</ecNumber>
    </recommendedName>
</protein>
<comment type="catalytic activity">
    <reaction evidence="1">
        <text>a monocarboxylic acid amide + H2O = a monocarboxylate + NH4(+)</text>
        <dbReference type="Rhea" id="RHEA:12020"/>
        <dbReference type="ChEBI" id="CHEBI:15377"/>
        <dbReference type="ChEBI" id="CHEBI:28938"/>
        <dbReference type="ChEBI" id="CHEBI:35757"/>
        <dbReference type="ChEBI" id="CHEBI:83628"/>
        <dbReference type="EC" id="3.5.1.4"/>
    </reaction>
</comment>
<evidence type="ECO:0000256" key="4">
    <source>
        <dbReference type="ARBA" id="ARBA00022801"/>
    </source>
</evidence>
<dbReference type="GO" id="GO:0004040">
    <property type="term" value="F:amidase activity"/>
    <property type="evidence" value="ECO:0007669"/>
    <property type="project" value="UniProtKB-EC"/>
</dbReference>
<evidence type="ECO:0000259" key="7">
    <source>
        <dbReference type="Pfam" id="PF01425"/>
    </source>
</evidence>
<dbReference type="SUPFAM" id="SSF75304">
    <property type="entry name" value="Amidase signature (AS) enzymes"/>
    <property type="match status" value="1"/>
</dbReference>
<dbReference type="Pfam" id="PF01425">
    <property type="entry name" value="Amidase"/>
    <property type="match status" value="1"/>
</dbReference>
<keyword evidence="9" id="KW-1185">Reference proteome</keyword>
<dbReference type="PROSITE" id="PS00571">
    <property type="entry name" value="AMIDASES"/>
    <property type="match status" value="1"/>
</dbReference>
<dbReference type="PANTHER" id="PTHR46072">
    <property type="entry name" value="AMIDASE-RELATED-RELATED"/>
    <property type="match status" value="1"/>
</dbReference>
<feature type="binding site" evidence="6">
    <location>
        <position position="208"/>
    </location>
    <ligand>
        <name>substrate</name>
    </ligand>
</feature>
<dbReference type="RefSeq" id="XP_040774219.1">
    <property type="nucleotide sequence ID" value="XM_040926271.1"/>
</dbReference>
<feature type="active site" description="Charge relay system" evidence="5">
    <location>
        <position position="132"/>
    </location>
</feature>
<accession>A0A9P4XYC6</accession>
<organism evidence="8 9">
    <name type="scientific">Cryphonectria parasitica (strain ATCC 38755 / EP155)</name>
    <dbReference type="NCBI Taxonomy" id="660469"/>
    <lineage>
        <taxon>Eukaryota</taxon>
        <taxon>Fungi</taxon>
        <taxon>Dikarya</taxon>
        <taxon>Ascomycota</taxon>
        <taxon>Pezizomycotina</taxon>
        <taxon>Sordariomycetes</taxon>
        <taxon>Sordariomycetidae</taxon>
        <taxon>Diaporthales</taxon>
        <taxon>Cryphonectriaceae</taxon>
        <taxon>Cryphonectria-Endothia species complex</taxon>
        <taxon>Cryphonectria</taxon>
    </lineage>
</organism>
<feature type="binding site" evidence="6">
    <location>
        <position position="182"/>
    </location>
    <ligand>
        <name>substrate</name>
    </ligand>
</feature>
<dbReference type="PANTHER" id="PTHR46072:SF4">
    <property type="entry name" value="AMIDASE C550.07-RELATED"/>
    <property type="match status" value="1"/>
</dbReference>
<dbReference type="EC" id="3.5.1.4" evidence="3"/>
<dbReference type="AlphaFoldDB" id="A0A9P4XYC6"/>
<keyword evidence="4" id="KW-0378">Hydrolase</keyword>
<dbReference type="InterPro" id="IPR036928">
    <property type="entry name" value="AS_sf"/>
</dbReference>
<proteinExistence type="inferred from homology"/>
<dbReference type="OrthoDB" id="6428749at2759"/>
<name>A0A9P4XYC6_CRYP1</name>
<comment type="similarity">
    <text evidence="2">Belongs to the amidase family.</text>
</comment>
<feature type="binding site" evidence="6">
    <location>
        <begin position="229"/>
        <end position="232"/>
    </location>
    <ligand>
        <name>substrate</name>
    </ligand>
</feature>
<dbReference type="Gene3D" id="3.90.1300.10">
    <property type="entry name" value="Amidase signature (AS) domain"/>
    <property type="match status" value="1"/>
</dbReference>